<protein>
    <submittedName>
        <fullName evidence="2">Uncharacterized protein</fullName>
    </submittedName>
</protein>
<accession>X6N0L1</accession>
<reference evidence="2 3" key="1">
    <citation type="journal article" date="2013" name="Curr. Biol.">
        <title>The Genome of the Foraminiferan Reticulomyxa filosa.</title>
        <authorList>
            <person name="Glockner G."/>
            <person name="Hulsmann N."/>
            <person name="Schleicher M."/>
            <person name="Noegel A.A."/>
            <person name="Eichinger L."/>
            <person name="Gallinger C."/>
            <person name="Pawlowski J."/>
            <person name="Sierra R."/>
            <person name="Euteneuer U."/>
            <person name="Pillet L."/>
            <person name="Moustafa A."/>
            <person name="Platzer M."/>
            <person name="Groth M."/>
            <person name="Szafranski K."/>
            <person name="Schliwa M."/>
        </authorList>
    </citation>
    <scope>NUCLEOTIDE SEQUENCE [LARGE SCALE GENOMIC DNA]</scope>
</reference>
<evidence type="ECO:0000313" key="3">
    <source>
        <dbReference type="Proteomes" id="UP000023152"/>
    </source>
</evidence>
<dbReference type="EMBL" id="ASPP01013689">
    <property type="protein sequence ID" value="ETO19408.1"/>
    <property type="molecule type" value="Genomic_DNA"/>
</dbReference>
<sequence length="111" mass="13002">MEEVGTPSSTLPTPYLVPSKRKKNLTDPHLHRDVSDTDKLKYANERLAVLNSEIVLYTKKMEMSEDTNMKEKYQQLIAENKTKVKILETGKRITENARDHKKLYDKETFKF</sequence>
<feature type="region of interest" description="Disordered" evidence="1">
    <location>
        <begin position="1"/>
        <end position="37"/>
    </location>
</feature>
<gene>
    <name evidence="2" type="ORF">RFI_17820</name>
</gene>
<feature type="compositionally biased region" description="Polar residues" evidence="1">
    <location>
        <begin position="1"/>
        <end position="12"/>
    </location>
</feature>
<organism evidence="2 3">
    <name type="scientific">Reticulomyxa filosa</name>
    <dbReference type="NCBI Taxonomy" id="46433"/>
    <lineage>
        <taxon>Eukaryota</taxon>
        <taxon>Sar</taxon>
        <taxon>Rhizaria</taxon>
        <taxon>Retaria</taxon>
        <taxon>Foraminifera</taxon>
        <taxon>Monothalamids</taxon>
        <taxon>Reticulomyxidae</taxon>
        <taxon>Reticulomyxa</taxon>
    </lineage>
</organism>
<proteinExistence type="predicted"/>
<name>X6N0L1_RETFI</name>
<evidence type="ECO:0000256" key="1">
    <source>
        <dbReference type="SAM" id="MobiDB-lite"/>
    </source>
</evidence>
<dbReference type="Proteomes" id="UP000023152">
    <property type="component" value="Unassembled WGS sequence"/>
</dbReference>
<evidence type="ECO:0000313" key="2">
    <source>
        <dbReference type="EMBL" id="ETO19408.1"/>
    </source>
</evidence>
<comment type="caution">
    <text evidence="2">The sequence shown here is derived from an EMBL/GenBank/DDBJ whole genome shotgun (WGS) entry which is preliminary data.</text>
</comment>
<dbReference type="AlphaFoldDB" id="X6N0L1"/>
<feature type="compositionally biased region" description="Basic and acidic residues" evidence="1">
    <location>
        <begin position="24"/>
        <end position="37"/>
    </location>
</feature>
<keyword evidence="3" id="KW-1185">Reference proteome</keyword>